<dbReference type="CDD" id="cd07177">
    <property type="entry name" value="terB_like"/>
    <property type="match status" value="1"/>
</dbReference>
<comment type="caution">
    <text evidence="3">The sequence shown here is derived from an EMBL/GenBank/DDBJ whole genome shotgun (WGS) entry which is preliminary data.</text>
</comment>
<dbReference type="Gene3D" id="1.10.3680.10">
    <property type="entry name" value="TerB-like"/>
    <property type="match status" value="1"/>
</dbReference>
<keyword evidence="4" id="KW-1185">Reference proteome</keyword>
<sequence length="212" mass="23760">MIIFGTTGIKSTVKSGHFNCPQCEQNKPYRHRKVTQFFTLYFIPLIPLGNKGEYVECGSCKGTFVTRIIDNPSTNRDEFMSIYQKAIRHSMVMMMLADGEIDQNEKVQVLSIINKFGHNDIAMSDLDNLITEVKNENQDVTTYLKRVAPSLNEHGKEIIIKCAISVAASDGNVDQSELDMIAKMSQALDMSASHLKGIINEMTQPDTSFSQN</sequence>
<protein>
    <submittedName>
        <fullName evidence="3">Zinc-ribbon domain-containing protein</fullName>
    </submittedName>
</protein>
<dbReference type="EMBL" id="JAABOQ010000001">
    <property type="protein sequence ID" value="NER16263.1"/>
    <property type="molecule type" value="Genomic_DNA"/>
</dbReference>
<dbReference type="Proteomes" id="UP000474296">
    <property type="component" value="Unassembled WGS sequence"/>
</dbReference>
<feature type="domain" description="Co-chaperone DjlA N-terminal" evidence="1">
    <location>
        <begin position="90"/>
        <end position="195"/>
    </location>
</feature>
<reference evidence="3 4" key="1">
    <citation type="submission" date="2020-01" db="EMBL/GenBank/DDBJ databases">
        <title>Spongiivirga citrea KCTC 32990T.</title>
        <authorList>
            <person name="Wang G."/>
        </authorList>
    </citation>
    <scope>NUCLEOTIDE SEQUENCE [LARGE SCALE GENOMIC DNA]</scope>
    <source>
        <strain evidence="3 4">KCTC 32990</strain>
    </source>
</reference>
<gene>
    <name evidence="3" type="ORF">GWK10_03520</name>
</gene>
<feature type="domain" description="Zinc-ribbon 15" evidence="2">
    <location>
        <begin position="19"/>
        <end position="64"/>
    </location>
</feature>
<evidence type="ECO:0000313" key="3">
    <source>
        <dbReference type="EMBL" id="NER16263.1"/>
    </source>
</evidence>
<dbReference type="SUPFAM" id="SSF158682">
    <property type="entry name" value="TerB-like"/>
    <property type="match status" value="1"/>
</dbReference>
<dbReference type="AlphaFoldDB" id="A0A6M0CH37"/>
<dbReference type="InterPro" id="IPR007791">
    <property type="entry name" value="DjlA_N"/>
</dbReference>
<evidence type="ECO:0000313" key="4">
    <source>
        <dbReference type="Proteomes" id="UP000474296"/>
    </source>
</evidence>
<dbReference type="Pfam" id="PF17032">
    <property type="entry name" value="Zn_ribbon_15"/>
    <property type="match status" value="1"/>
</dbReference>
<dbReference type="RefSeq" id="WP_164029509.1">
    <property type="nucleotide sequence ID" value="NZ_JAABOQ010000001.1"/>
</dbReference>
<name>A0A6M0CH37_9FLAO</name>
<dbReference type="InterPro" id="IPR031493">
    <property type="entry name" value="Zinc_ribbon_15"/>
</dbReference>
<organism evidence="3 4">
    <name type="scientific">Spongiivirga citrea</name>
    <dbReference type="NCBI Taxonomy" id="1481457"/>
    <lineage>
        <taxon>Bacteria</taxon>
        <taxon>Pseudomonadati</taxon>
        <taxon>Bacteroidota</taxon>
        <taxon>Flavobacteriia</taxon>
        <taxon>Flavobacteriales</taxon>
        <taxon>Flavobacteriaceae</taxon>
        <taxon>Spongiivirga</taxon>
    </lineage>
</organism>
<evidence type="ECO:0000259" key="1">
    <source>
        <dbReference type="Pfam" id="PF05099"/>
    </source>
</evidence>
<accession>A0A6M0CH37</accession>
<dbReference type="InterPro" id="IPR029024">
    <property type="entry name" value="TerB-like"/>
</dbReference>
<proteinExistence type="predicted"/>
<dbReference type="Pfam" id="PF05099">
    <property type="entry name" value="TerB"/>
    <property type="match status" value="1"/>
</dbReference>
<evidence type="ECO:0000259" key="2">
    <source>
        <dbReference type="Pfam" id="PF17032"/>
    </source>
</evidence>